<evidence type="ECO:0000256" key="1">
    <source>
        <dbReference type="ARBA" id="ARBA00008668"/>
    </source>
</evidence>
<keyword evidence="2" id="KW-0378">Hydrolase</keyword>
<feature type="chain" id="PRO_5012847161" evidence="3">
    <location>
        <begin position="27"/>
        <end position="469"/>
    </location>
</feature>
<keyword evidence="5" id="KW-1185">Reference proteome</keyword>
<dbReference type="Pfam" id="PF00657">
    <property type="entry name" value="Lipase_GDSL"/>
    <property type="match status" value="1"/>
</dbReference>
<dbReference type="GO" id="GO:0004252">
    <property type="term" value="F:serine-type endopeptidase activity"/>
    <property type="evidence" value="ECO:0007669"/>
    <property type="project" value="InterPro"/>
</dbReference>
<dbReference type="GO" id="GO:0006508">
    <property type="term" value="P:proteolysis"/>
    <property type="evidence" value="ECO:0007669"/>
    <property type="project" value="InterPro"/>
</dbReference>
<dbReference type="AlphaFoldDB" id="A0A1Y1HKF6"/>
<dbReference type="PANTHER" id="PTHR45648">
    <property type="entry name" value="GDSL LIPASE/ACYLHYDROLASE FAMILY PROTEIN (AFU_ORTHOLOGUE AFUA_4G14700)"/>
    <property type="match status" value="1"/>
</dbReference>
<dbReference type="GO" id="GO:0016788">
    <property type="term" value="F:hydrolase activity, acting on ester bonds"/>
    <property type="evidence" value="ECO:0007669"/>
    <property type="project" value="InterPro"/>
</dbReference>
<name>A0A1Y1HKF6_KLENI</name>
<dbReference type="EMBL" id="DF236957">
    <property type="protein sequence ID" value="GAQ78102.1"/>
    <property type="molecule type" value="Genomic_DNA"/>
</dbReference>
<comment type="similarity">
    <text evidence="1">Belongs to the 'GDSL' lipolytic enzyme family.</text>
</comment>
<gene>
    <name evidence="4" type="ORF">KFL_000080060</name>
</gene>
<keyword evidence="3" id="KW-0732">Signal</keyword>
<dbReference type="InterPro" id="IPR051058">
    <property type="entry name" value="GDSL_Est/Lipase"/>
</dbReference>
<evidence type="ECO:0000313" key="5">
    <source>
        <dbReference type="Proteomes" id="UP000054558"/>
    </source>
</evidence>
<dbReference type="InterPro" id="IPR036852">
    <property type="entry name" value="Peptidase_S8/S53_dom_sf"/>
</dbReference>
<reference evidence="4 5" key="1">
    <citation type="journal article" date="2014" name="Nat. Commun.">
        <title>Klebsormidium flaccidum genome reveals primary factors for plant terrestrial adaptation.</title>
        <authorList>
            <person name="Hori K."/>
            <person name="Maruyama F."/>
            <person name="Fujisawa T."/>
            <person name="Togashi T."/>
            <person name="Yamamoto N."/>
            <person name="Seo M."/>
            <person name="Sato S."/>
            <person name="Yamada T."/>
            <person name="Mori H."/>
            <person name="Tajima N."/>
            <person name="Moriyama T."/>
            <person name="Ikeuchi M."/>
            <person name="Watanabe M."/>
            <person name="Wada H."/>
            <person name="Kobayashi K."/>
            <person name="Saito M."/>
            <person name="Masuda T."/>
            <person name="Sasaki-Sekimoto Y."/>
            <person name="Mashiguchi K."/>
            <person name="Awai K."/>
            <person name="Shimojima M."/>
            <person name="Masuda S."/>
            <person name="Iwai M."/>
            <person name="Nobusawa T."/>
            <person name="Narise T."/>
            <person name="Kondo S."/>
            <person name="Saito H."/>
            <person name="Sato R."/>
            <person name="Murakawa M."/>
            <person name="Ihara Y."/>
            <person name="Oshima-Yamada Y."/>
            <person name="Ohtaka K."/>
            <person name="Satoh M."/>
            <person name="Sonobe K."/>
            <person name="Ishii M."/>
            <person name="Ohtani R."/>
            <person name="Kanamori-Sato M."/>
            <person name="Honoki R."/>
            <person name="Miyazaki D."/>
            <person name="Mochizuki H."/>
            <person name="Umetsu J."/>
            <person name="Higashi K."/>
            <person name="Shibata D."/>
            <person name="Kamiya Y."/>
            <person name="Sato N."/>
            <person name="Nakamura Y."/>
            <person name="Tabata S."/>
            <person name="Ida S."/>
            <person name="Kurokawa K."/>
            <person name="Ohta H."/>
        </authorList>
    </citation>
    <scope>NUCLEOTIDE SEQUENCE [LARGE SCALE GENOMIC DNA]</scope>
    <source>
        <strain evidence="4 5">NIES-2285</strain>
    </source>
</reference>
<dbReference type="OrthoDB" id="1600564at2759"/>
<dbReference type="Proteomes" id="UP000054558">
    <property type="component" value="Unassembled WGS sequence"/>
</dbReference>
<dbReference type="InterPro" id="IPR036514">
    <property type="entry name" value="SGNH_hydro_sf"/>
</dbReference>
<sequence length="469" mass="51157">MEKLSRCLLALLPAFSLLLVAPNIHASCPSESAQLRRLLVTSPSVAVNTASVPATSLYPKLPALFAFGDGDFDVGNVLLLGRDDSTGAYPYGLSFYNITGRESDGRIIPDFFAEALGLPLLNPSLHPTASFYQGTSFATPSSGRFNFTTDADGYQGTPLLKQVDQFVAFKQNASAYWAGIGTGAAPSKPRYPRPEFFADAVYTAHSGGNDLLFFSVNNYSQALRPEYLQNMTNIYETWASSIYQAGGRKFVLTNFGQFGCTPAAILRNRGVCSINISSDCWILANQTNRHNQIPARDLTLNTTGGSLVPRADVIFSLSHINISNDCRILANQTNYLAQKLQSQFPDATFIVGDAFTFNIDIAKNPAQFGVTRWNQSCCGGGTPELGNTQVQCNQLTSQIASNATGRVTNATFPVTICPNPSEYLWWDQVHMTEAMNRFLANDIFGGSTYVFPQNMIQAFILPQLLKLSK</sequence>
<dbReference type="OMA" id="FIARGFM"/>
<dbReference type="SUPFAM" id="SSF52743">
    <property type="entry name" value="Subtilisin-like"/>
    <property type="match status" value="1"/>
</dbReference>
<dbReference type="Gene3D" id="3.40.50.1110">
    <property type="entry name" value="SGNH hydrolase"/>
    <property type="match status" value="1"/>
</dbReference>
<evidence type="ECO:0000256" key="3">
    <source>
        <dbReference type="SAM" id="SignalP"/>
    </source>
</evidence>
<organism evidence="4 5">
    <name type="scientific">Klebsormidium nitens</name>
    <name type="common">Green alga</name>
    <name type="synonym">Ulothrix nitens</name>
    <dbReference type="NCBI Taxonomy" id="105231"/>
    <lineage>
        <taxon>Eukaryota</taxon>
        <taxon>Viridiplantae</taxon>
        <taxon>Streptophyta</taxon>
        <taxon>Klebsormidiophyceae</taxon>
        <taxon>Klebsormidiales</taxon>
        <taxon>Klebsormidiaceae</taxon>
        <taxon>Klebsormidium</taxon>
    </lineage>
</organism>
<dbReference type="PANTHER" id="PTHR45648:SF22">
    <property type="entry name" value="GDSL LIPASE_ACYLHYDROLASE FAMILY PROTEIN (AFU_ORTHOLOGUE AFUA_4G14700)"/>
    <property type="match status" value="1"/>
</dbReference>
<feature type="signal peptide" evidence="3">
    <location>
        <begin position="1"/>
        <end position="26"/>
    </location>
</feature>
<dbReference type="InterPro" id="IPR001087">
    <property type="entry name" value="GDSL"/>
</dbReference>
<proteinExistence type="inferred from homology"/>
<evidence type="ECO:0000313" key="4">
    <source>
        <dbReference type="EMBL" id="GAQ78102.1"/>
    </source>
</evidence>
<accession>A0A1Y1HKF6</accession>
<evidence type="ECO:0000256" key="2">
    <source>
        <dbReference type="ARBA" id="ARBA00022801"/>
    </source>
</evidence>
<protein>
    <submittedName>
        <fullName evidence="4">Uncharacterized protein</fullName>
    </submittedName>
</protein>